<keyword evidence="10" id="KW-0812">Transmembrane</keyword>
<keyword evidence="2 12" id="KW-0723">Serine/threonine-protein kinase</keyword>
<keyword evidence="10" id="KW-1133">Transmembrane helix</keyword>
<dbReference type="Gene3D" id="3.30.200.20">
    <property type="entry name" value="Phosphorylase Kinase, domain 1"/>
    <property type="match status" value="1"/>
</dbReference>
<dbReference type="InterPro" id="IPR000719">
    <property type="entry name" value="Prot_kinase_dom"/>
</dbReference>
<dbReference type="Gene3D" id="1.10.510.10">
    <property type="entry name" value="Transferase(Phosphotransferase) domain 1"/>
    <property type="match status" value="1"/>
</dbReference>
<dbReference type="PATRIC" id="fig|1173022.3.peg.2445"/>
<evidence type="ECO:0000313" key="12">
    <source>
        <dbReference type="EMBL" id="AFZ13128.1"/>
    </source>
</evidence>
<dbReference type="STRING" id="1173022.Cri9333_2258"/>
<keyword evidence="3" id="KW-0808">Transferase</keyword>
<evidence type="ECO:0000256" key="9">
    <source>
        <dbReference type="PROSITE-ProRule" id="PRU10141"/>
    </source>
</evidence>
<evidence type="ECO:0000313" key="13">
    <source>
        <dbReference type="Proteomes" id="UP000010472"/>
    </source>
</evidence>
<feature type="domain" description="Protein kinase" evidence="11">
    <location>
        <begin position="50"/>
        <end position="317"/>
    </location>
</feature>
<dbReference type="eggNOG" id="COG0515">
    <property type="taxonomic scope" value="Bacteria"/>
</dbReference>
<dbReference type="GO" id="GO:0004674">
    <property type="term" value="F:protein serine/threonine kinase activity"/>
    <property type="evidence" value="ECO:0007669"/>
    <property type="project" value="UniProtKB-KW"/>
</dbReference>
<keyword evidence="6 9" id="KW-0067">ATP-binding</keyword>
<evidence type="ECO:0000256" key="1">
    <source>
        <dbReference type="ARBA" id="ARBA00012513"/>
    </source>
</evidence>
<dbReference type="PROSITE" id="PS00107">
    <property type="entry name" value="PROTEIN_KINASE_ATP"/>
    <property type="match status" value="1"/>
</dbReference>
<accession>K9VYC8</accession>
<dbReference type="InterPro" id="IPR017441">
    <property type="entry name" value="Protein_kinase_ATP_BS"/>
</dbReference>
<dbReference type="RefSeq" id="WP_015203242.1">
    <property type="nucleotide sequence ID" value="NC_019753.1"/>
</dbReference>
<feature type="binding site" evidence="9">
    <location>
        <position position="80"/>
    </location>
    <ligand>
        <name>ATP</name>
        <dbReference type="ChEBI" id="CHEBI:30616"/>
    </ligand>
</feature>
<dbReference type="AlphaFoldDB" id="K9VYC8"/>
<name>K9VYC8_9CYAN</name>
<evidence type="ECO:0000256" key="6">
    <source>
        <dbReference type="ARBA" id="ARBA00022840"/>
    </source>
</evidence>
<gene>
    <name evidence="12" type="ORF">Cri9333_2258</name>
</gene>
<comment type="catalytic activity">
    <reaction evidence="8">
        <text>L-seryl-[protein] + ATP = O-phospho-L-seryl-[protein] + ADP + H(+)</text>
        <dbReference type="Rhea" id="RHEA:17989"/>
        <dbReference type="Rhea" id="RHEA-COMP:9863"/>
        <dbReference type="Rhea" id="RHEA-COMP:11604"/>
        <dbReference type="ChEBI" id="CHEBI:15378"/>
        <dbReference type="ChEBI" id="CHEBI:29999"/>
        <dbReference type="ChEBI" id="CHEBI:30616"/>
        <dbReference type="ChEBI" id="CHEBI:83421"/>
        <dbReference type="ChEBI" id="CHEBI:456216"/>
        <dbReference type="EC" id="2.7.11.1"/>
    </reaction>
</comment>
<dbReference type="CDD" id="cd14014">
    <property type="entry name" value="STKc_PknB_like"/>
    <property type="match status" value="1"/>
</dbReference>
<dbReference type="GO" id="GO:0005524">
    <property type="term" value="F:ATP binding"/>
    <property type="evidence" value="ECO:0007669"/>
    <property type="project" value="UniProtKB-UniRule"/>
</dbReference>
<protein>
    <recommendedName>
        <fullName evidence="1">non-specific serine/threonine protein kinase</fullName>
        <ecNumber evidence="1">2.7.11.1</ecNumber>
    </recommendedName>
</protein>
<proteinExistence type="predicted"/>
<evidence type="ECO:0000256" key="10">
    <source>
        <dbReference type="SAM" id="Phobius"/>
    </source>
</evidence>
<comment type="catalytic activity">
    <reaction evidence="7">
        <text>L-threonyl-[protein] + ATP = O-phospho-L-threonyl-[protein] + ADP + H(+)</text>
        <dbReference type="Rhea" id="RHEA:46608"/>
        <dbReference type="Rhea" id="RHEA-COMP:11060"/>
        <dbReference type="Rhea" id="RHEA-COMP:11605"/>
        <dbReference type="ChEBI" id="CHEBI:15378"/>
        <dbReference type="ChEBI" id="CHEBI:30013"/>
        <dbReference type="ChEBI" id="CHEBI:30616"/>
        <dbReference type="ChEBI" id="CHEBI:61977"/>
        <dbReference type="ChEBI" id="CHEBI:456216"/>
        <dbReference type="EC" id="2.7.11.1"/>
    </reaction>
</comment>
<keyword evidence="5 12" id="KW-0418">Kinase</keyword>
<dbReference type="PANTHER" id="PTHR24363">
    <property type="entry name" value="SERINE/THREONINE PROTEIN KINASE"/>
    <property type="match status" value="1"/>
</dbReference>
<feature type="transmembrane region" description="Helical" evidence="10">
    <location>
        <begin position="388"/>
        <end position="419"/>
    </location>
</feature>
<feature type="transmembrane region" description="Helical" evidence="10">
    <location>
        <begin position="440"/>
        <end position="469"/>
    </location>
</feature>
<evidence type="ECO:0000256" key="5">
    <source>
        <dbReference type="ARBA" id="ARBA00022777"/>
    </source>
</evidence>
<keyword evidence="10" id="KW-0472">Membrane</keyword>
<dbReference type="EC" id="2.7.11.1" evidence="1"/>
<dbReference type="PROSITE" id="PS50011">
    <property type="entry name" value="PROTEIN_KINASE_DOM"/>
    <property type="match status" value="1"/>
</dbReference>
<organism evidence="12 13">
    <name type="scientific">Crinalium epipsammum PCC 9333</name>
    <dbReference type="NCBI Taxonomy" id="1173022"/>
    <lineage>
        <taxon>Bacteria</taxon>
        <taxon>Bacillati</taxon>
        <taxon>Cyanobacteriota</taxon>
        <taxon>Cyanophyceae</taxon>
        <taxon>Gomontiellales</taxon>
        <taxon>Gomontiellaceae</taxon>
        <taxon>Crinalium</taxon>
    </lineage>
</organism>
<evidence type="ECO:0000256" key="2">
    <source>
        <dbReference type="ARBA" id="ARBA00022527"/>
    </source>
</evidence>
<sequence>MSLITCSKGHQNPEGSRFCTLCGEPLPEHNAFAGGINTGLVEGTRLRDRYMIKYQLGQGGFGRTYLAEDTGRFNELIVLKELMPTGQGTYALQKAEELFQREAAILHKLRHPQIPKFWELFRDRKGLFLVQDYIEGKTYQDLLNNRLDNGQSFSEVEIIELLQQLLPVLSYLHKQGVIHRDISPDNVIRKEQDGLPILIDFGGVKQTAIDVATQLAAEKYGGSGTRLGKSGYAPDEQLRLGSVAPHSDLYALGVTAIVLMTGKPPQELFDAHTMSWVWNRQLNLSSDFNKILQRMLAQRPSERFQSAEEILQQLPAVSTVPETRVQPHLTQRQITSSNNNFIPPSPAPINTSGQGHLLDNSVEVPDEIVGWNWGAFLLPGFWCLTNRVWIGLLSWLDLSVVTLGIPTITISILLGLKGNEWAWKSRKWKSVKAFKRHQRFWAIAAFILWALFLIIIIGVILFAIAIAGFGM</sequence>
<dbReference type="EMBL" id="CP003620">
    <property type="protein sequence ID" value="AFZ13128.1"/>
    <property type="molecule type" value="Genomic_DNA"/>
</dbReference>
<dbReference type="OrthoDB" id="507628at2"/>
<dbReference type="Pfam" id="PF00069">
    <property type="entry name" value="Pkinase"/>
    <property type="match status" value="1"/>
</dbReference>
<dbReference type="SUPFAM" id="SSF56112">
    <property type="entry name" value="Protein kinase-like (PK-like)"/>
    <property type="match status" value="1"/>
</dbReference>
<dbReference type="PANTHER" id="PTHR24363:SF0">
    <property type="entry name" value="SERINE_THREONINE KINASE LIKE DOMAIN CONTAINING 1"/>
    <property type="match status" value="1"/>
</dbReference>
<evidence type="ECO:0000256" key="8">
    <source>
        <dbReference type="ARBA" id="ARBA00048679"/>
    </source>
</evidence>
<dbReference type="Proteomes" id="UP000010472">
    <property type="component" value="Chromosome"/>
</dbReference>
<evidence type="ECO:0000256" key="7">
    <source>
        <dbReference type="ARBA" id="ARBA00047899"/>
    </source>
</evidence>
<dbReference type="KEGG" id="cep:Cri9333_2258"/>
<dbReference type="HOGENOM" id="CLU_000288_135_7_3"/>
<keyword evidence="4 9" id="KW-0547">Nucleotide-binding</keyword>
<reference evidence="12 13" key="1">
    <citation type="submission" date="2012-06" db="EMBL/GenBank/DDBJ databases">
        <title>Finished chromosome of genome of Crinalium epipsammum PCC 9333.</title>
        <authorList>
            <consortium name="US DOE Joint Genome Institute"/>
            <person name="Gugger M."/>
            <person name="Coursin T."/>
            <person name="Rippka R."/>
            <person name="Tandeau De Marsac N."/>
            <person name="Huntemann M."/>
            <person name="Wei C.-L."/>
            <person name="Han J."/>
            <person name="Detter J.C."/>
            <person name="Han C."/>
            <person name="Tapia R."/>
            <person name="Davenport K."/>
            <person name="Daligault H."/>
            <person name="Erkkila T."/>
            <person name="Gu W."/>
            <person name="Munk A.C.C."/>
            <person name="Teshima H."/>
            <person name="Xu Y."/>
            <person name="Chain P."/>
            <person name="Chen A."/>
            <person name="Krypides N."/>
            <person name="Mavromatis K."/>
            <person name="Markowitz V."/>
            <person name="Szeto E."/>
            <person name="Ivanova N."/>
            <person name="Mikhailova N."/>
            <person name="Ovchinnikova G."/>
            <person name="Pagani I."/>
            <person name="Pati A."/>
            <person name="Goodwin L."/>
            <person name="Peters L."/>
            <person name="Pitluck S."/>
            <person name="Woyke T."/>
            <person name="Kerfeld C."/>
        </authorList>
    </citation>
    <scope>NUCLEOTIDE SEQUENCE [LARGE SCALE GENOMIC DNA]</scope>
    <source>
        <strain evidence="12 13">PCC 9333</strain>
    </source>
</reference>
<evidence type="ECO:0000259" key="11">
    <source>
        <dbReference type="PROSITE" id="PS50011"/>
    </source>
</evidence>
<evidence type="ECO:0000256" key="4">
    <source>
        <dbReference type="ARBA" id="ARBA00022741"/>
    </source>
</evidence>
<dbReference type="InterPro" id="IPR011009">
    <property type="entry name" value="Kinase-like_dom_sf"/>
</dbReference>
<keyword evidence="13" id="KW-1185">Reference proteome</keyword>
<evidence type="ECO:0000256" key="3">
    <source>
        <dbReference type="ARBA" id="ARBA00022679"/>
    </source>
</evidence>